<evidence type="ECO:0000313" key="3">
    <source>
        <dbReference type="Proteomes" id="UP001054945"/>
    </source>
</evidence>
<evidence type="ECO:0000256" key="1">
    <source>
        <dbReference type="SAM" id="MobiDB-lite"/>
    </source>
</evidence>
<reference evidence="2 3" key="1">
    <citation type="submission" date="2021-06" db="EMBL/GenBank/DDBJ databases">
        <title>Caerostris extrusa draft genome.</title>
        <authorList>
            <person name="Kono N."/>
            <person name="Arakawa K."/>
        </authorList>
    </citation>
    <scope>NUCLEOTIDE SEQUENCE [LARGE SCALE GENOMIC DNA]</scope>
</reference>
<organism evidence="2 3">
    <name type="scientific">Caerostris extrusa</name>
    <name type="common">Bark spider</name>
    <name type="synonym">Caerostris bankana</name>
    <dbReference type="NCBI Taxonomy" id="172846"/>
    <lineage>
        <taxon>Eukaryota</taxon>
        <taxon>Metazoa</taxon>
        <taxon>Ecdysozoa</taxon>
        <taxon>Arthropoda</taxon>
        <taxon>Chelicerata</taxon>
        <taxon>Arachnida</taxon>
        <taxon>Araneae</taxon>
        <taxon>Araneomorphae</taxon>
        <taxon>Entelegynae</taxon>
        <taxon>Araneoidea</taxon>
        <taxon>Araneidae</taxon>
        <taxon>Caerostris</taxon>
    </lineage>
</organism>
<dbReference type="EMBL" id="BPLR01010951">
    <property type="protein sequence ID" value="GIY43274.1"/>
    <property type="molecule type" value="Genomic_DNA"/>
</dbReference>
<dbReference type="Proteomes" id="UP001054945">
    <property type="component" value="Unassembled WGS sequence"/>
</dbReference>
<evidence type="ECO:0000313" key="2">
    <source>
        <dbReference type="EMBL" id="GIY43274.1"/>
    </source>
</evidence>
<proteinExistence type="predicted"/>
<dbReference type="AlphaFoldDB" id="A0AAV4TC58"/>
<feature type="compositionally biased region" description="Polar residues" evidence="1">
    <location>
        <begin position="41"/>
        <end position="52"/>
    </location>
</feature>
<name>A0AAV4TC58_CAEEX</name>
<sequence>MEHFLFPSLGPSYGDLQYECSPAQNLLVKNYPRALKHPSTYKPSDLQTTGNPHSCPGALKKGARVFHVPAESPFYPSPHPGVQ</sequence>
<gene>
    <name evidence="2" type="ORF">CEXT_794981</name>
</gene>
<feature type="region of interest" description="Disordered" evidence="1">
    <location>
        <begin position="39"/>
        <end position="58"/>
    </location>
</feature>
<comment type="caution">
    <text evidence="2">The sequence shown here is derived from an EMBL/GenBank/DDBJ whole genome shotgun (WGS) entry which is preliminary data.</text>
</comment>
<keyword evidence="3" id="KW-1185">Reference proteome</keyword>
<protein>
    <submittedName>
        <fullName evidence="2">Uncharacterized protein</fullName>
    </submittedName>
</protein>
<accession>A0AAV4TC58</accession>